<evidence type="ECO:0000256" key="5">
    <source>
        <dbReference type="ARBA" id="ARBA00022617"/>
    </source>
</evidence>
<keyword evidence="8" id="KW-1133">Transmembrane helix</keyword>
<dbReference type="Pfam" id="PF00067">
    <property type="entry name" value="p450"/>
    <property type="match status" value="1"/>
</dbReference>
<dbReference type="Gene3D" id="1.10.630.10">
    <property type="entry name" value="Cytochrome P450"/>
    <property type="match status" value="1"/>
</dbReference>
<keyword evidence="14" id="KW-1185">Reference proteome</keyword>
<evidence type="ECO:0000256" key="12">
    <source>
        <dbReference type="ARBA" id="ARBA00023136"/>
    </source>
</evidence>
<keyword evidence="11" id="KW-0503">Monooxygenase</keyword>
<evidence type="ECO:0000256" key="8">
    <source>
        <dbReference type="ARBA" id="ARBA00022989"/>
    </source>
</evidence>
<dbReference type="PANTHER" id="PTHR24305">
    <property type="entry name" value="CYTOCHROME P450"/>
    <property type="match status" value="1"/>
</dbReference>
<evidence type="ECO:0000256" key="4">
    <source>
        <dbReference type="ARBA" id="ARBA00010617"/>
    </source>
</evidence>
<dbReference type="InterPro" id="IPR036396">
    <property type="entry name" value="Cyt_P450_sf"/>
</dbReference>
<reference evidence="13 14" key="1">
    <citation type="submission" date="2024-01" db="EMBL/GenBank/DDBJ databases">
        <title>A draft genome for the cacao thread blight pathogen Marasmiellus scandens.</title>
        <authorList>
            <person name="Baruah I.K."/>
            <person name="Leung J."/>
            <person name="Bukari Y."/>
            <person name="Amoako-Attah I."/>
            <person name="Meinhardt L.W."/>
            <person name="Bailey B.A."/>
            <person name="Cohen S.P."/>
        </authorList>
    </citation>
    <scope>NUCLEOTIDE SEQUENCE [LARGE SCALE GENOMIC DNA]</scope>
    <source>
        <strain evidence="13 14">GH-19</strain>
    </source>
</reference>
<comment type="cofactor">
    <cofactor evidence="1">
        <name>heme</name>
        <dbReference type="ChEBI" id="CHEBI:30413"/>
    </cofactor>
</comment>
<dbReference type="PANTHER" id="PTHR24305:SF166">
    <property type="entry name" value="CYTOCHROME P450 12A4, MITOCHONDRIAL-RELATED"/>
    <property type="match status" value="1"/>
</dbReference>
<proteinExistence type="inferred from homology"/>
<evidence type="ECO:0000256" key="2">
    <source>
        <dbReference type="ARBA" id="ARBA00004370"/>
    </source>
</evidence>
<evidence type="ECO:0000313" key="14">
    <source>
        <dbReference type="Proteomes" id="UP001498398"/>
    </source>
</evidence>
<dbReference type="EMBL" id="JBANRG010000030">
    <property type="protein sequence ID" value="KAK7451782.1"/>
    <property type="molecule type" value="Genomic_DNA"/>
</dbReference>
<evidence type="ECO:0000256" key="11">
    <source>
        <dbReference type="ARBA" id="ARBA00023033"/>
    </source>
</evidence>
<protein>
    <recommendedName>
        <fullName evidence="15">Cytochrome P450</fullName>
    </recommendedName>
</protein>
<gene>
    <name evidence="13" type="ORF">VKT23_012461</name>
</gene>
<comment type="pathway">
    <text evidence="3">Secondary metabolite biosynthesis; terpenoid biosynthesis.</text>
</comment>
<dbReference type="InterPro" id="IPR050121">
    <property type="entry name" value="Cytochrome_P450_monoxygenase"/>
</dbReference>
<evidence type="ECO:0000313" key="13">
    <source>
        <dbReference type="EMBL" id="KAK7451782.1"/>
    </source>
</evidence>
<comment type="caution">
    <text evidence="13">The sequence shown here is derived from an EMBL/GenBank/DDBJ whole genome shotgun (WGS) entry which is preliminary data.</text>
</comment>
<keyword evidence="12" id="KW-0472">Membrane</keyword>
<evidence type="ECO:0000256" key="9">
    <source>
        <dbReference type="ARBA" id="ARBA00023002"/>
    </source>
</evidence>
<evidence type="ECO:0000256" key="7">
    <source>
        <dbReference type="ARBA" id="ARBA00022723"/>
    </source>
</evidence>
<name>A0ABR1J650_9AGAR</name>
<dbReference type="Proteomes" id="UP001498398">
    <property type="component" value="Unassembled WGS sequence"/>
</dbReference>
<sequence length="457" mass="51372">MGFLQSIYSIVWQETTHALTDWFSELDSKLRCDNNEITFHTIQSFSKVGEFVESTSFNLIISNKLAFLIFLRAGFGEDSSQTALQTILADAFRYSAARAVIPDWLFSLTNRVYVPILSPYLRKTIKVYDDLEDIAMGAVSRMRAEILDEKMNSNRDADRKASSKGGALLRNLVEANIDIDEEKRDASDRHSLTDKELLSNIFIFFLAGYGKTPQAFTSGLPSFNNFGPLETTASVISFACALLALYPDIQQKVFEEVSALWPEGAPANADEKEYKECFPKLTYTTAVFNETLRFQPMVSRLGRVVTKDTALKTYRFVNKGPDSNLDFDIEPVTIPVREGSNIIIDVQGVHRNPVYWGSDADEFKPERFIDSDTYRWPRDALERATTTPTRHTERNRAEIQQEDEKTRLDLHNFGSSADLAAAPTLAHGTRYFPFNSFPSGSGNVPAQSYVEAPSSDG</sequence>
<dbReference type="InterPro" id="IPR001128">
    <property type="entry name" value="Cyt_P450"/>
</dbReference>
<keyword evidence="7" id="KW-0479">Metal-binding</keyword>
<evidence type="ECO:0000256" key="3">
    <source>
        <dbReference type="ARBA" id="ARBA00004721"/>
    </source>
</evidence>
<accession>A0ABR1J650</accession>
<keyword evidence="5" id="KW-0349">Heme</keyword>
<organism evidence="13 14">
    <name type="scientific">Marasmiellus scandens</name>
    <dbReference type="NCBI Taxonomy" id="2682957"/>
    <lineage>
        <taxon>Eukaryota</taxon>
        <taxon>Fungi</taxon>
        <taxon>Dikarya</taxon>
        <taxon>Basidiomycota</taxon>
        <taxon>Agaricomycotina</taxon>
        <taxon>Agaricomycetes</taxon>
        <taxon>Agaricomycetidae</taxon>
        <taxon>Agaricales</taxon>
        <taxon>Marasmiineae</taxon>
        <taxon>Omphalotaceae</taxon>
        <taxon>Marasmiellus</taxon>
    </lineage>
</organism>
<comment type="similarity">
    <text evidence="4">Belongs to the cytochrome P450 family.</text>
</comment>
<evidence type="ECO:0000256" key="6">
    <source>
        <dbReference type="ARBA" id="ARBA00022692"/>
    </source>
</evidence>
<dbReference type="SUPFAM" id="SSF48264">
    <property type="entry name" value="Cytochrome P450"/>
    <property type="match status" value="1"/>
</dbReference>
<keyword evidence="6" id="KW-0812">Transmembrane</keyword>
<evidence type="ECO:0000256" key="10">
    <source>
        <dbReference type="ARBA" id="ARBA00023004"/>
    </source>
</evidence>
<evidence type="ECO:0000256" key="1">
    <source>
        <dbReference type="ARBA" id="ARBA00001971"/>
    </source>
</evidence>
<comment type="subcellular location">
    <subcellularLocation>
        <location evidence="2">Membrane</location>
    </subcellularLocation>
</comment>
<keyword evidence="9" id="KW-0560">Oxidoreductase</keyword>
<keyword evidence="10" id="KW-0408">Iron</keyword>
<evidence type="ECO:0008006" key="15">
    <source>
        <dbReference type="Google" id="ProtNLM"/>
    </source>
</evidence>